<accession>A0A840I1D6</accession>
<dbReference type="GO" id="GO:0006580">
    <property type="term" value="P:ethanolamine metabolic process"/>
    <property type="evidence" value="ECO:0007669"/>
    <property type="project" value="TreeGrafter"/>
</dbReference>
<gene>
    <name evidence="2" type="ORF">GGQ59_000532</name>
</gene>
<evidence type="ECO:0000259" key="1">
    <source>
        <dbReference type="PROSITE" id="PS51704"/>
    </source>
</evidence>
<dbReference type="InterPro" id="IPR030395">
    <property type="entry name" value="GP_PDE_dom"/>
</dbReference>
<dbReference type="Proteomes" id="UP000563524">
    <property type="component" value="Unassembled WGS sequence"/>
</dbReference>
<dbReference type="Gene3D" id="3.20.20.190">
    <property type="entry name" value="Phosphatidylinositol (PI) phosphodiesterase"/>
    <property type="match status" value="1"/>
</dbReference>
<dbReference type="AlphaFoldDB" id="A0A840I1D6"/>
<comment type="caution">
    <text evidence="2">The sequence shown here is derived from an EMBL/GenBank/DDBJ whole genome shotgun (WGS) entry which is preliminary data.</text>
</comment>
<proteinExistence type="predicted"/>
<dbReference type="PANTHER" id="PTHR46320:SF1">
    <property type="entry name" value="GLYCEROPHOSPHODIESTER PHOSPHODIESTERASE 1"/>
    <property type="match status" value="1"/>
</dbReference>
<organism evidence="2 3">
    <name type="scientific">Parvularcula dongshanensis</name>
    <dbReference type="NCBI Taxonomy" id="1173995"/>
    <lineage>
        <taxon>Bacteria</taxon>
        <taxon>Pseudomonadati</taxon>
        <taxon>Pseudomonadota</taxon>
        <taxon>Alphaproteobacteria</taxon>
        <taxon>Parvularculales</taxon>
        <taxon>Parvularculaceae</taxon>
        <taxon>Parvularcula</taxon>
    </lineage>
</organism>
<dbReference type="PANTHER" id="PTHR46320">
    <property type="entry name" value="GLYCEROPHOSPHODIESTER PHOSPHODIESTERASE 1"/>
    <property type="match status" value="1"/>
</dbReference>
<dbReference type="GO" id="GO:0070291">
    <property type="term" value="P:N-acylethanolamine metabolic process"/>
    <property type="evidence" value="ECO:0007669"/>
    <property type="project" value="TreeGrafter"/>
</dbReference>
<dbReference type="PROSITE" id="PS51704">
    <property type="entry name" value="GP_PDE"/>
    <property type="match status" value="1"/>
</dbReference>
<dbReference type="GO" id="GO:0008889">
    <property type="term" value="F:glycerophosphodiester phosphodiesterase activity"/>
    <property type="evidence" value="ECO:0007669"/>
    <property type="project" value="UniProtKB-EC"/>
</dbReference>
<dbReference type="EC" id="3.1.4.46" evidence="2"/>
<dbReference type="InterPro" id="IPR017946">
    <property type="entry name" value="PLC-like_Pdiesterase_TIM-brl"/>
</dbReference>
<feature type="domain" description="GP-PDE" evidence="1">
    <location>
        <begin position="1"/>
        <end position="232"/>
    </location>
</feature>
<reference evidence="2 3" key="1">
    <citation type="submission" date="2020-08" db="EMBL/GenBank/DDBJ databases">
        <title>Genomic Encyclopedia of Type Strains, Phase IV (KMG-IV): sequencing the most valuable type-strain genomes for metagenomic binning, comparative biology and taxonomic classification.</title>
        <authorList>
            <person name="Goeker M."/>
        </authorList>
    </citation>
    <scope>NUCLEOTIDE SEQUENCE [LARGE SCALE GENOMIC DNA]</scope>
    <source>
        <strain evidence="2 3">DSM 102850</strain>
    </source>
</reference>
<sequence>MPENGLESIRQVTATTNGLVELDVATSSDGVLFLHHDDTLDRTTTGTGPADIPWSELRELSLRDAAGRVTAQRIARLDEVLDWAEGRAILELDIKQGTRYDDVAAILAEKSAGGRVVVIAYTLAQARLMASKFPDSMISATIRSTDDLEALVAAGVPKSRLLAWTGNDAPDPDLYRALDEAGVEVIFGTLGGRDSFDERIARSGEDETYAALGRDGVDILATDRPVEASEALRAGGRSGDGACPLP</sequence>
<keyword evidence="3" id="KW-1185">Reference proteome</keyword>
<dbReference type="EMBL" id="JACHOB010000001">
    <property type="protein sequence ID" value="MBB4658032.1"/>
    <property type="molecule type" value="Genomic_DNA"/>
</dbReference>
<protein>
    <submittedName>
        <fullName evidence="2">Glycerophosphoryl diester phosphodiesterase</fullName>
        <ecNumber evidence="2">3.1.4.46</ecNumber>
    </submittedName>
</protein>
<evidence type="ECO:0000313" key="3">
    <source>
        <dbReference type="Proteomes" id="UP000563524"/>
    </source>
</evidence>
<dbReference type="CDD" id="cd08566">
    <property type="entry name" value="GDPD_AtGDE_like"/>
    <property type="match status" value="1"/>
</dbReference>
<name>A0A840I1D6_9PROT</name>
<dbReference type="Pfam" id="PF03009">
    <property type="entry name" value="GDPD"/>
    <property type="match status" value="1"/>
</dbReference>
<keyword evidence="2" id="KW-0378">Hydrolase</keyword>
<dbReference type="GO" id="GO:0006644">
    <property type="term" value="P:phospholipid metabolic process"/>
    <property type="evidence" value="ECO:0007669"/>
    <property type="project" value="TreeGrafter"/>
</dbReference>
<dbReference type="SUPFAM" id="SSF51695">
    <property type="entry name" value="PLC-like phosphodiesterases"/>
    <property type="match status" value="1"/>
</dbReference>
<dbReference type="GO" id="GO:0005886">
    <property type="term" value="C:plasma membrane"/>
    <property type="evidence" value="ECO:0007669"/>
    <property type="project" value="TreeGrafter"/>
</dbReference>
<evidence type="ECO:0000313" key="2">
    <source>
        <dbReference type="EMBL" id="MBB4658032.1"/>
    </source>
</evidence>